<gene>
    <name evidence="1" type="ORF">CyHV3_ORF139</name>
</gene>
<proteinExistence type="predicted"/>
<dbReference type="RefSeq" id="YP_001096174.1">
    <property type="nucleotide sequence ID" value="NC_009127.1"/>
</dbReference>
<dbReference type="InterPro" id="IPR025128">
    <property type="entry name" value="Poxvirus_B22R_C_dom"/>
</dbReference>
<organism evidence="1 2">
    <name type="scientific">Cyprinid herpesvirus 3</name>
    <name type="common">CyHV-3</name>
    <dbReference type="NCBI Taxonomy" id="180230"/>
    <lineage>
        <taxon>Viruses</taxon>
        <taxon>Duplodnaviria</taxon>
        <taxon>Heunggongvirae</taxon>
        <taxon>Peploviricota</taxon>
        <taxon>Herviviricetes</taxon>
        <taxon>Herpesvirales</taxon>
        <taxon>Alloherpesviridae</taxon>
        <taxon>Cyvirus</taxon>
        <taxon>Cyvirus cyprinidallo3</taxon>
    </lineage>
</organism>
<dbReference type="KEGG" id="vg:11266469"/>
<dbReference type="Pfam" id="PF13168">
    <property type="entry name" value="Poxvirus_B22R_C"/>
    <property type="match status" value="1"/>
</dbReference>
<keyword evidence="2" id="KW-1185">Reference proteome</keyword>
<name>A3QTU8_CYHV3</name>
<accession>A3QTU8</accession>
<evidence type="ECO:0000313" key="1">
    <source>
        <dbReference type="EMBL" id="ABG42966.1"/>
    </source>
</evidence>
<evidence type="ECO:0000313" key="2">
    <source>
        <dbReference type="Proteomes" id="UP000156776"/>
    </source>
</evidence>
<dbReference type="EMBL" id="DQ657948">
    <property type="protein sequence ID" value="ABG42966.1"/>
    <property type="molecule type" value="Genomic_DNA"/>
</dbReference>
<dbReference type="Proteomes" id="UP000156776">
    <property type="component" value="Segment"/>
</dbReference>
<protein>
    <submittedName>
        <fullName evidence="1">Membrane protein ORF139</fullName>
    </submittedName>
</protein>
<reference evidence="1 2" key="1">
    <citation type="journal article" date="2007" name="J. Virol.">
        <title>Genome sequences of three koi herpesvirus isolates representing the expanding distribution of an emerging disease threatening koi and common carp worldwide.</title>
        <authorList>
            <person name="Aoki T."/>
            <person name="Hirono I."/>
            <person name="Kurokawa K."/>
            <person name="Fukuda H."/>
            <person name="Nahary R."/>
            <person name="Eldar A."/>
            <person name="Davison A.J."/>
            <person name="Waltzek T.B."/>
            <person name="Bercovier H."/>
            <person name="Hedrick R.P."/>
        </authorList>
    </citation>
    <scope>NUCLEOTIDE SEQUENCE [LARGE SCALE GENOMIC DNA]</scope>
    <source>
        <strain evidence="1 2">KHV-U</strain>
    </source>
</reference>
<dbReference type="GeneID" id="11266469"/>
<sequence>MGRHKHELLWIEVLTLLLCAAVASAGPPTFSLDEKFSEGERPKDSVCYVHNTMGASAMGNKAALSQVNLDVEVDSVDGLKLDGFYYDAESADESWSRVYKSIFDGGKQAIYEKFARDLILKSCDNLRNTTYPMRSPDALPVQLTGEAAIGIGGLNNMGFATFNLTDMIFSFGFDFDFIRKDDLKRAYVRARIILDAEKVAVYLNKTEVVVEKAVFDYKFRQGVTRGYSENLTYLRPMNQTFYTSPPPGDDYCALVRFNYTIMIESIQGDYDNELILLDNIQRVITFNVTGIPTGGKGLPNIITECILKTKEYANDTCPENKLWFTSDDIYRESRNLRTKTSIAEVPSMPKTTKAPKTTTIVSMTINCTTPTNCTNCTADCPNSYPNETVPEEVTVDYDCLQVELVKPIALPVTYDPEQDEIVFSLYAAVNRTFDYTVGKFNWETFCLARHIKAITNGDVYLTMYPYWRYMFDVAKYMKTNTEDASLLEEDLKQNVFTLATLDVTNRLKADFFEMFKESHCNTWEDLALVISSKLYLDTIVAVSSAEKTAVSTLAVIQEMFDPYYTFRTVERHKSLITNGNAHNYNLNEIITRHPEFKPARKYRRVSGPSLTVKSLTYLNCQKPINKTQQEARKRTRRALLTVVDHTDETMLCAFQSGHHGEVGSDCTHHNRRKRGLWDRIKGNGNSGAGQPPPVDRTLKPGRVAVGPGTSGELIYSEINHHAAIDTKARVDTAVTNVLKGQDFKTMSNDKLLDVMKKVKHQVNGGATTNMYDFRQKYGLGQSSDVVYSSLEGTASGGRIVTGYQAGGSTYSMAGYGGAGGAAGGAGAAAGGAGAAAGGAAGGGTYSMAGYGGETYSMAGHPQGGGGGAAYASVNKQRGMGGGMSMGDVYEEPPRYNARRDIDINERLTSHARDNNHMTTTSAQCGRRFKRDANAMCMIRPEGNPFGGTADGLKAMDIDGDGKPDMLKAMDIDGDGKPDVLRIMDPDGDGHPGIGAGLMPPGPHIQMTGGVNPMAVMAGGMMASMMATSLSASNTRSIDNILSGKYAGVDKQLAVTLATMDKLNEFGSMMAMGGGMAAMMTMNPAAIAVAGVGLGLQMITSLVTFSIQIHQLLYPTNPPRDPILDKYMEYRKLMLADAAGNRWCMMPESKLEVTLGFFNRSVHLDGSRREDGKQTTALWAPAGETRIKVLYNPLITFNAQLKVTCAGDGALRFNEFNSKMARTRGANSVGTSVWDVTQLASMVASEPVIHGRCGEATNLIIEREFISEADMILLQKRGPGEPALTAAMPSDVCDLFPFKKFYVSMPSCSYEPGEPHYGWTTCSMMFKRAIWNPVNGTWMVPNPFTPRGSDRKLFTFSRRDFRTYMPIKPNSDPQHKLLCSNAIKPGLCRLPEVFGVEDTSKCNNKARFFRVHVAKPVNASLDGAIQGYMMTCQPGSIASFIIKKGSPDNMHMLNLDSMGTARTFFLKDTEKEKAPVVWIFCQHMSMPAFKSDIIELMLDDTDTAGQLVSLATDNYAFSENWANSIMFRISRIGPRWQYDIPEDDENRIKFLPEIKRHIPMSDVVQMDINGGNGENFDSKETFSFKTEMSLHDLDDHFDDEVGRKWLDWAQRGCKATSSVQVNIGFCSTVKDHVEMDLVGWFRWGWVDEPWGKGTLAVDTDSWVFKIPDGKDTLTLKKAKDPTSQEEEEKIKTMPDYTFTHKLKKCNVYIDLKAGSLKIDCPTTDLTVNDLVSTTTGKRHTHMCVTVSPAKDSCAREKAACGTRTSEFADQKLKKAYWEDMYKDPEWTMYTPYWYWCEGSEPRIGYYYFCQDQGVRRNTLDGQTRSTVLVYQKMYDYTPPMTKSYQSANRLGSDDLVIEAAKYKKMEEAHDAVGKIYDLINDPLVKAINSMASGLTAEGRQVARVNVPHDFVLQSDQQRLAQIEILEEQVNELMMDLMVDALSASKWYEEQIFHIQKKCCVLSLNDAPSGSEQPWSLFVEALDPMYAFFKCPLPRAFYLNYNETSGKIWGPQMTYETPDNIDQYLRSKSMRSWTVCLNNREIIFETEDIEKQFNKTLYEQIFERESVIELRKLENAVEYGINMTDKLNRQSWFRRYNVYLGSAPSELLDDEVETHHNRRKRAVTEGIRGATVYVESEISTEAIVVAAVVGTVILLCLIAIVFRIKNRRRRRQQGSRRISKMTERMGLAILGLRRRLDIAKALWGGKQAMELVLNDHVRLEKQFRRWAKGETYMLWSNAGVQVEVEVDNEATNTCSTGTELEPKLMVSTANSPIVIRREQTYEDEMDDDDDERSSDGAECIKLLDMSRSSVSINSQLRNTLSRGTEPPPVHKGAWNNKPGIAPGAKKPQVRHFHTNKQPAAL</sequence>